<evidence type="ECO:0000256" key="3">
    <source>
        <dbReference type="ARBA" id="ARBA00022741"/>
    </source>
</evidence>
<keyword evidence="5" id="KW-0067">ATP-binding</keyword>
<dbReference type="Pfam" id="PF00069">
    <property type="entry name" value="Pkinase"/>
    <property type="match status" value="1"/>
</dbReference>
<proteinExistence type="predicted"/>
<organism evidence="7 8">
    <name type="scientific">[Emmonsia] crescens</name>
    <dbReference type="NCBI Taxonomy" id="73230"/>
    <lineage>
        <taxon>Eukaryota</taxon>
        <taxon>Fungi</taxon>
        <taxon>Dikarya</taxon>
        <taxon>Ascomycota</taxon>
        <taxon>Pezizomycotina</taxon>
        <taxon>Eurotiomycetes</taxon>
        <taxon>Eurotiomycetidae</taxon>
        <taxon>Onygenales</taxon>
        <taxon>Ajellomycetaceae</taxon>
        <taxon>Emergomyces</taxon>
    </lineage>
</organism>
<evidence type="ECO:0000259" key="6">
    <source>
        <dbReference type="PROSITE" id="PS50011"/>
    </source>
</evidence>
<dbReference type="InterPro" id="IPR000719">
    <property type="entry name" value="Prot_kinase_dom"/>
</dbReference>
<dbReference type="Gene3D" id="1.10.510.10">
    <property type="entry name" value="Transferase(Phosphotransferase) domain 1"/>
    <property type="match status" value="1"/>
</dbReference>
<dbReference type="PANTHER" id="PTHR24058">
    <property type="entry name" value="DUAL SPECIFICITY PROTEIN KINASE"/>
    <property type="match status" value="1"/>
</dbReference>
<dbReference type="VEuPathDB" id="FungiDB:EMCG_01334"/>
<dbReference type="SUPFAM" id="SSF56112">
    <property type="entry name" value="Protein kinase-like (PK-like)"/>
    <property type="match status" value="1"/>
</dbReference>
<name>A0A0G2J3K6_9EURO</name>
<feature type="domain" description="Protein kinase" evidence="6">
    <location>
        <begin position="1"/>
        <end position="331"/>
    </location>
</feature>
<dbReference type="PROSITE" id="PS50011">
    <property type="entry name" value="PROTEIN_KINASE_DOM"/>
    <property type="match status" value="1"/>
</dbReference>
<reference evidence="8" key="1">
    <citation type="journal article" date="2015" name="PLoS Genet.">
        <title>The dynamic genome and transcriptome of the human fungal pathogen Blastomyces and close relative Emmonsia.</title>
        <authorList>
            <person name="Munoz J.F."/>
            <person name="Gauthier G.M."/>
            <person name="Desjardins C.A."/>
            <person name="Gallo J.E."/>
            <person name="Holder J."/>
            <person name="Sullivan T.D."/>
            <person name="Marty A.J."/>
            <person name="Carmen J.C."/>
            <person name="Chen Z."/>
            <person name="Ding L."/>
            <person name="Gujja S."/>
            <person name="Magrini V."/>
            <person name="Misas E."/>
            <person name="Mitreva M."/>
            <person name="Priest M."/>
            <person name="Saif S."/>
            <person name="Whiston E.A."/>
            <person name="Young S."/>
            <person name="Zeng Q."/>
            <person name="Goldman W.E."/>
            <person name="Mardis E.R."/>
            <person name="Taylor J.W."/>
            <person name="McEwen J.G."/>
            <person name="Clay O.K."/>
            <person name="Klein B.S."/>
            <person name="Cuomo C.A."/>
        </authorList>
    </citation>
    <scope>NUCLEOTIDE SEQUENCE [LARGE SCALE GENOMIC DNA]</scope>
    <source>
        <strain evidence="8">UAMH 3008</strain>
    </source>
</reference>
<dbReference type="Gene3D" id="3.30.200.20">
    <property type="entry name" value="Phosphorylase Kinase, domain 1"/>
    <property type="match status" value="1"/>
</dbReference>
<evidence type="ECO:0000256" key="4">
    <source>
        <dbReference type="ARBA" id="ARBA00022777"/>
    </source>
</evidence>
<keyword evidence="3" id="KW-0547">Nucleotide-binding</keyword>
<keyword evidence="1" id="KW-0723">Serine/threonine-protein kinase</keyword>
<sequence length="335" mass="37050">MALSIGQILRGQKGSYRLVEALKPPTVFKAQVLPSSSIKPGLAAVKTEVGPEKICLKREHENYKLPAIASCQYIRTLYDVVGDEARTSGTSTANDPLCMVFELMDHDLRTVSSDKFRDNSNLPKVLAKSVLSALVLLKSQFNAIHTDINPNNIFLSDIGGPSPVVKVGDLGNMLVEGYNKIRVQSLPTRAPEVWRGLGCWHSSDVWSVGVTLAHWLSPSIIFGAKDKIVEGLTEAWCIAKIQRLIGPMDPPVNNDYKEEFLVAEHLASTTFTHPDTKLETQLINVGTLHQELQRLPGPKVAPELLDFIEYLLVVDHTKRPTALEALQHPYLQSLF</sequence>
<dbReference type="EMBL" id="LCZI01000702">
    <property type="protein sequence ID" value="KKZ65094.1"/>
    <property type="molecule type" value="Genomic_DNA"/>
</dbReference>
<evidence type="ECO:0000313" key="8">
    <source>
        <dbReference type="Proteomes" id="UP000034164"/>
    </source>
</evidence>
<evidence type="ECO:0000256" key="1">
    <source>
        <dbReference type="ARBA" id="ARBA00022527"/>
    </source>
</evidence>
<dbReference type="InterPro" id="IPR011009">
    <property type="entry name" value="Kinase-like_dom_sf"/>
</dbReference>
<protein>
    <recommendedName>
        <fullName evidence="6">Protein kinase domain-containing protein</fullName>
    </recommendedName>
</protein>
<gene>
    <name evidence="7" type="ORF">EMCG_01334</name>
</gene>
<dbReference type="AlphaFoldDB" id="A0A0G2J3K6"/>
<dbReference type="GO" id="GO:0005524">
    <property type="term" value="F:ATP binding"/>
    <property type="evidence" value="ECO:0007669"/>
    <property type="project" value="UniProtKB-KW"/>
</dbReference>
<dbReference type="Proteomes" id="UP000034164">
    <property type="component" value="Unassembled WGS sequence"/>
</dbReference>
<accession>A0A0G2J3K6</accession>
<comment type="caution">
    <text evidence="7">The sequence shown here is derived from an EMBL/GenBank/DDBJ whole genome shotgun (WGS) entry which is preliminary data.</text>
</comment>
<evidence type="ECO:0000256" key="2">
    <source>
        <dbReference type="ARBA" id="ARBA00022679"/>
    </source>
</evidence>
<dbReference type="SMART" id="SM00220">
    <property type="entry name" value="S_TKc"/>
    <property type="match status" value="1"/>
</dbReference>
<keyword evidence="2" id="KW-0808">Transferase</keyword>
<evidence type="ECO:0000256" key="5">
    <source>
        <dbReference type="ARBA" id="ARBA00022840"/>
    </source>
</evidence>
<dbReference type="OrthoDB" id="4175681at2759"/>
<keyword evidence="4" id="KW-0418">Kinase</keyword>
<dbReference type="InterPro" id="IPR050494">
    <property type="entry name" value="Ser_Thr_dual-spec_kinase"/>
</dbReference>
<dbReference type="GO" id="GO:0004674">
    <property type="term" value="F:protein serine/threonine kinase activity"/>
    <property type="evidence" value="ECO:0007669"/>
    <property type="project" value="UniProtKB-KW"/>
</dbReference>
<evidence type="ECO:0000313" key="7">
    <source>
        <dbReference type="EMBL" id="KKZ65094.1"/>
    </source>
</evidence>